<gene>
    <name evidence="2" type="ORF">PM001_LOCUS21157</name>
</gene>
<evidence type="ECO:0000313" key="2">
    <source>
        <dbReference type="EMBL" id="CAK7936007.1"/>
    </source>
</evidence>
<evidence type="ECO:0000313" key="3">
    <source>
        <dbReference type="Proteomes" id="UP001162060"/>
    </source>
</evidence>
<evidence type="ECO:0000256" key="1">
    <source>
        <dbReference type="SAM" id="MobiDB-lite"/>
    </source>
</evidence>
<protein>
    <submittedName>
        <fullName evidence="2">Uncharacterized protein</fullName>
    </submittedName>
</protein>
<dbReference type="EMBL" id="CAKLBY020000223">
    <property type="protein sequence ID" value="CAK7936007.1"/>
    <property type="molecule type" value="Genomic_DNA"/>
</dbReference>
<feature type="region of interest" description="Disordered" evidence="1">
    <location>
        <begin position="86"/>
        <end position="114"/>
    </location>
</feature>
<proteinExistence type="predicted"/>
<name>A0AAV1UQX4_9STRA</name>
<dbReference type="AlphaFoldDB" id="A0AAV1UQX4"/>
<feature type="compositionally biased region" description="Polar residues" evidence="1">
    <location>
        <begin position="86"/>
        <end position="99"/>
    </location>
</feature>
<accession>A0AAV1UQX4</accession>
<organism evidence="2 3">
    <name type="scientific">Peronospora matthiolae</name>
    <dbReference type="NCBI Taxonomy" id="2874970"/>
    <lineage>
        <taxon>Eukaryota</taxon>
        <taxon>Sar</taxon>
        <taxon>Stramenopiles</taxon>
        <taxon>Oomycota</taxon>
        <taxon>Peronosporomycetes</taxon>
        <taxon>Peronosporales</taxon>
        <taxon>Peronosporaceae</taxon>
        <taxon>Peronospora</taxon>
    </lineage>
</organism>
<sequence length="114" mass="12867">MAFFCLAVILNRQRLTRSETWPDVSFRSKRDSPSVWYYATRYWIPDTTDPKPSFPFLIHFFGLSSILETSGVGVSISTSSRLLLPSATSAAPRQTSPTRSLALARSLSRKHKSR</sequence>
<comment type="caution">
    <text evidence="2">The sequence shown here is derived from an EMBL/GenBank/DDBJ whole genome shotgun (WGS) entry which is preliminary data.</text>
</comment>
<reference evidence="2" key="1">
    <citation type="submission" date="2024-01" db="EMBL/GenBank/DDBJ databases">
        <authorList>
            <person name="Webb A."/>
        </authorList>
    </citation>
    <scope>NUCLEOTIDE SEQUENCE</scope>
    <source>
        <strain evidence="2">Pm1</strain>
    </source>
</reference>
<dbReference type="Proteomes" id="UP001162060">
    <property type="component" value="Unassembled WGS sequence"/>
</dbReference>